<dbReference type="GO" id="GO:0004997">
    <property type="term" value="F:thyrotropin-releasing hormone receptor activity"/>
    <property type="evidence" value="ECO:0007669"/>
    <property type="project" value="InterPro"/>
</dbReference>
<dbReference type="GO" id="GO:0007200">
    <property type="term" value="P:phospholipase C-activating G protein-coupled receptor signaling pathway"/>
    <property type="evidence" value="ECO:0007669"/>
    <property type="project" value="TreeGrafter"/>
</dbReference>
<protein>
    <submittedName>
        <fullName evidence="3">Uncharacterized protein</fullName>
    </submittedName>
</protein>
<dbReference type="GO" id="GO:0016020">
    <property type="term" value="C:membrane"/>
    <property type="evidence" value="ECO:0007669"/>
    <property type="project" value="InterPro"/>
</dbReference>
<keyword evidence="2" id="KW-1133">Transmembrane helix</keyword>
<dbReference type="Gene3D" id="1.20.1070.10">
    <property type="entry name" value="Rhodopsin 7-helix transmembrane proteins"/>
    <property type="match status" value="1"/>
</dbReference>
<dbReference type="PANTHER" id="PTHR46061:SF5">
    <property type="entry name" value="THYROTROPIN-RELEASING HORMONE RECEPTOR"/>
    <property type="match status" value="1"/>
</dbReference>
<dbReference type="PANTHER" id="PTHR46061">
    <property type="entry name" value="THYROTROPIN-RELEASING HORMONE RECEPTOR"/>
    <property type="match status" value="1"/>
</dbReference>
<evidence type="ECO:0000313" key="4">
    <source>
        <dbReference type="Proteomes" id="UP001214576"/>
    </source>
</evidence>
<proteinExistence type="predicted"/>
<dbReference type="AlphaFoldDB" id="A0AAD4TTT1"/>
<dbReference type="Proteomes" id="UP001214576">
    <property type="component" value="Unassembled WGS sequence"/>
</dbReference>
<comment type="caution">
    <text evidence="3">The sequence shown here is derived from an EMBL/GenBank/DDBJ whole genome shotgun (WGS) entry which is preliminary data.</text>
</comment>
<gene>
    <name evidence="3" type="ORF">MG293_014997</name>
</gene>
<dbReference type="EMBL" id="JAKZEL010000019">
    <property type="protein sequence ID" value="KAI4534137.1"/>
    <property type="molecule type" value="Genomic_DNA"/>
</dbReference>
<evidence type="ECO:0000256" key="1">
    <source>
        <dbReference type="SAM" id="MobiDB-lite"/>
    </source>
</evidence>
<keyword evidence="2" id="KW-0812">Transmembrane</keyword>
<sequence>MRAQTMRTMALAKRVVVGVWGTTSMYCLLWFFLVDLDAGGCRGLQCAYWVARSLYLPIYLLDFTVFFLTLLLAATVLYGLIARILFQSTLEHLPQLGDQRGDSEAQPEARALGRRPCEPGRGVGASCREARGFPSSRKQTSSWRTLQFS</sequence>
<dbReference type="SUPFAM" id="SSF81321">
    <property type="entry name" value="Family A G protein-coupled receptor-like"/>
    <property type="match status" value="1"/>
</dbReference>
<feature type="transmembrane region" description="Helical" evidence="2">
    <location>
        <begin position="54"/>
        <end position="81"/>
    </location>
</feature>
<feature type="region of interest" description="Disordered" evidence="1">
    <location>
        <begin position="97"/>
        <end position="149"/>
    </location>
</feature>
<keyword evidence="2" id="KW-0472">Membrane</keyword>
<feature type="compositionally biased region" description="Polar residues" evidence="1">
    <location>
        <begin position="136"/>
        <end position="149"/>
    </location>
</feature>
<dbReference type="PRINTS" id="PR01846">
    <property type="entry name" value="TRHRFAMILY"/>
</dbReference>
<keyword evidence="4" id="KW-1185">Reference proteome</keyword>
<dbReference type="InterPro" id="IPR002120">
    <property type="entry name" value="TRH_rcpt_1"/>
</dbReference>
<evidence type="ECO:0000256" key="2">
    <source>
        <dbReference type="SAM" id="Phobius"/>
    </source>
</evidence>
<accession>A0AAD4TTT1</accession>
<feature type="transmembrane region" description="Helical" evidence="2">
    <location>
        <begin position="12"/>
        <end position="34"/>
    </location>
</feature>
<name>A0AAD4TTT1_OVIAM</name>
<reference evidence="3" key="1">
    <citation type="submission" date="2022-03" db="EMBL/GenBank/DDBJ databases">
        <title>Genomic analyses of argali, domestic sheep and their hybrids provide insights into chromosomal evolution, heterosis and genetic basis of agronomic traits.</title>
        <authorList>
            <person name="Li M."/>
        </authorList>
    </citation>
    <scope>NUCLEOTIDE SEQUENCE</scope>
    <source>
        <strain evidence="3">CAU-MHL-2022a</strain>
        <tissue evidence="3">Skin</tissue>
    </source>
</reference>
<evidence type="ECO:0000313" key="3">
    <source>
        <dbReference type="EMBL" id="KAI4534137.1"/>
    </source>
</evidence>
<organism evidence="3 4">
    <name type="scientific">Ovis ammon polii</name>
    <dbReference type="NCBI Taxonomy" id="230172"/>
    <lineage>
        <taxon>Eukaryota</taxon>
        <taxon>Metazoa</taxon>
        <taxon>Chordata</taxon>
        <taxon>Craniata</taxon>
        <taxon>Vertebrata</taxon>
        <taxon>Euteleostomi</taxon>
        <taxon>Mammalia</taxon>
        <taxon>Eutheria</taxon>
        <taxon>Laurasiatheria</taxon>
        <taxon>Artiodactyla</taxon>
        <taxon>Ruminantia</taxon>
        <taxon>Pecora</taxon>
        <taxon>Bovidae</taxon>
        <taxon>Caprinae</taxon>
        <taxon>Ovis</taxon>
    </lineage>
</organism>